<accession>A0A150PRY2</accession>
<comment type="caution">
    <text evidence="1">The sequence shown here is derived from an EMBL/GenBank/DDBJ whole genome shotgun (WGS) entry which is preliminary data.</text>
</comment>
<dbReference type="Proteomes" id="UP000075420">
    <property type="component" value="Unassembled WGS sequence"/>
</dbReference>
<dbReference type="EMBL" id="JELY01000710">
    <property type="protein sequence ID" value="KYF58412.1"/>
    <property type="molecule type" value="Genomic_DNA"/>
</dbReference>
<evidence type="ECO:0000313" key="1">
    <source>
        <dbReference type="EMBL" id="KYF58412.1"/>
    </source>
</evidence>
<organism evidence="1 2">
    <name type="scientific">Sorangium cellulosum</name>
    <name type="common">Polyangium cellulosum</name>
    <dbReference type="NCBI Taxonomy" id="56"/>
    <lineage>
        <taxon>Bacteria</taxon>
        <taxon>Pseudomonadati</taxon>
        <taxon>Myxococcota</taxon>
        <taxon>Polyangia</taxon>
        <taxon>Polyangiales</taxon>
        <taxon>Polyangiaceae</taxon>
        <taxon>Sorangium</taxon>
    </lineage>
</organism>
<sequence>MAASRLGTRGLALPPERTLAACVADLPGLAVWIWPADTAPTDVGRDLGELGAALGEPPRAALALAPAGRVLCPPFAGDAGAELEAVEVGALMALSAALAPGELHLDLRLGWSSEACASVEALGFTIRPVPG</sequence>
<dbReference type="AlphaFoldDB" id="A0A150PRY2"/>
<gene>
    <name evidence="1" type="ORF">BE08_39455</name>
</gene>
<reference evidence="1 2" key="1">
    <citation type="submission" date="2014-02" db="EMBL/GenBank/DDBJ databases">
        <title>The small core and large imbalanced accessory genome model reveals a collaborative survival strategy of Sorangium cellulosum strains in nature.</title>
        <authorList>
            <person name="Han K."/>
            <person name="Peng R."/>
            <person name="Blom J."/>
            <person name="Li Y.-Z."/>
        </authorList>
    </citation>
    <scope>NUCLEOTIDE SEQUENCE [LARGE SCALE GENOMIC DNA]</scope>
    <source>
        <strain evidence="1 2">So0157-25</strain>
    </source>
</reference>
<proteinExistence type="predicted"/>
<protein>
    <submittedName>
        <fullName evidence="1">Uncharacterized protein</fullName>
    </submittedName>
</protein>
<name>A0A150PRY2_SORCE</name>
<evidence type="ECO:0000313" key="2">
    <source>
        <dbReference type="Proteomes" id="UP000075420"/>
    </source>
</evidence>